<dbReference type="EMBL" id="BLXT01005873">
    <property type="protein sequence ID" value="GFO27023.1"/>
    <property type="molecule type" value="Genomic_DNA"/>
</dbReference>
<accession>A0AAV4C555</accession>
<sequence>MEFDTEWSKSKLDLNSKVCYPKQPRITSLTIDLVLQQEEREDQMQYNKIISHVGKRGRQATNSINLSMLSQTISTSQLNVLYLHATALTTA</sequence>
<reference evidence="1 2" key="1">
    <citation type="journal article" date="2021" name="Elife">
        <title>Chloroplast acquisition without the gene transfer in kleptoplastic sea slugs, Plakobranchus ocellatus.</title>
        <authorList>
            <person name="Maeda T."/>
            <person name="Takahashi S."/>
            <person name="Yoshida T."/>
            <person name="Shimamura S."/>
            <person name="Takaki Y."/>
            <person name="Nagai Y."/>
            <person name="Toyoda A."/>
            <person name="Suzuki Y."/>
            <person name="Arimoto A."/>
            <person name="Ishii H."/>
            <person name="Satoh N."/>
            <person name="Nishiyama T."/>
            <person name="Hasebe M."/>
            <person name="Maruyama T."/>
            <person name="Minagawa J."/>
            <person name="Obokata J."/>
            <person name="Shigenobu S."/>
        </authorList>
    </citation>
    <scope>NUCLEOTIDE SEQUENCE [LARGE SCALE GENOMIC DNA]</scope>
</reference>
<comment type="caution">
    <text evidence="1">The sequence shown here is derived from an EMBL/GenBank/DDBJ whole genome shotgun (WGS) entry which is preliminary data.</text>
</comment>
<dbReference type="AlphaFoldDB" id="A0AAV4C555"/>
<organism evidence="1 2">
    <name type="scientific">Plakobranchus ocellatus</name>
    <dbReference type="NCBI Taxonomy" id="259542"/>
    <lineage>
        <taxon>Eukaryota</taxon>
        <taxon>Metazoa</taxon>
        <taxon>Spiralia</taxon>
        <taxon>Lophotrochozoa</taxon>
        <taxon>Mollusca</taxon>
        <taxon>Gastropoda</taxon>
        <taxon>Heterobranchia</taxon>
        <taxon>Euthyneura</taxon>
        <taxon>Panpulmonata</taxon>
        <taxon>Sacoglossa</taxon>
        <taxon>Placobranchoidea</taxon>
        <taxon>Plakobranchidae</taxon>
        <taxon>Plakobranchus</taxon>
    </lineage>
</organism>
<keyword evidence="2" id="KW-1185">Reference proteome</keyword>
<gene>
    <name evidence="1" type="ORF">PoB_005352800</name>
</gene>
<evidence type="ECO:0000313" key="1">
    <source>
        <dbReference type="EMBL" id="GFO27023.1"/>
    </source>
</evidence>
<evidence type="ECO:0000313" key="2">
    <source>
        <dbReference type="Proteomes" id="UP000735302"/>
    </source>
</evidence>
<dbReference type="Proteomes" id="UP000735302">
    <property type="component" value="Unassembled WGS sequence"/>
</dbReference>
<proteinExistence type="predicted"/>
<name>A0AAV4C555_9GAST</name>
<protein>
    <submittedName>
        <fullName evidence="1">Uncharacterized protein</fullName>
    </submittedName>
</protein>